<dbReference type="Pfam" id="PF01636">
    <property type="entry name" value="APH"/>
    <property type="match status" value="1"/>
</dbReference>
<name>A0A0V8QCJ2_9FIRM</name>
<reference evidence="2 3" key="1">
    <citation type="submission" date="2015-11" db="EMBL/GenBank/DDBJ databases">
        <title>Butyribacter intestini gen. nov., sp. nov., a butyric acid-producing bacterium of the family Lachnospiraceae isolated from the human faeces.</title>
        <authorList>
            <person name="Zou Y."/>
            <person name="Xue W."/>
            <person name="Luo G."/>
            <person name="Lv M."/>
        </authorList>
    </citation>
    <scope>NUCLEOTIDE SEQUENCE [LARGE SCALE GENOMIC DNA]</scope>
    <source>
        <strain evidence="2 3">ACET-33324</strain>
    </source>
</reference>
<dbReference type="SUPFAM" id="SSF56112">
    <property type="entry name" value="Protein kinase-like (PK-like)"/>
    <property type="match status" value="1"/>
</dbReference>
<dbReference type="PANTHER" id="PTHR40086:SF1">
    <property type="entry name" value="CELL CYCLE REGULATOR CCRZ"/>
    <property type="match status" value="1"/>
</dbReference>
<evidence type="ECO:0000259" key="1">
    <source>
        <dbReference type="Pfam" id="PF01636"/>
    </source>
</evidence>
<keyword evidence="3" id="KW-1185">Reference proteome</keyword>
<dbReference type="AlphaFoldDB" id="A0A0V8QCJ2"/>
<dbReference type="RefSeq" id="WP_058353958.1">
    <property type="nucleotide sequence ID" value="NZ_CABMMD010000198.1"/>
</dbReference>
<accession>A0A0V8QCJ2</accession>
<dbReference type="InterPro" id="IPR002575">
    <property type="entry name" value="Aminoglycoside_PTrfase"/>
</dbReference>
<dbReference type="GO" id="GO:0016740">
    <property type="term" value="F:transferase activity"/>
    <property type="evidence" value="ECO:0007669"/>
    <property type="project" value="UniProtKB-KW"/>
</dbReference>
<dbReference type="STRING" id="290052.ASU35_14985"/>
<proteinExistence type="predicted"/>
<evidence type="ECO:0000313" key="3">
    <source>
        <dbReference type="Proteomes" id="UP000054874"/>
    </source>
</evidence>
<feature type="domain" description="Aminoglycoside phosphotransferase" evidence="1">
    <location>
        <begin position="31"/>
        <end position="264"/>
    </location>
</feature>
<dbReference type="PANTHER" id="PTHR40086">
    <property type="entry name" value="PHOSPHOTRANSFERASE YTMP-RELATED"/>
    <property type="match status" value="1"/>
</dbReference>
<dbReference type="OrthoDB" id="3171511at2"/>
<evidence type="ECO:0000313" key="2">
    <source>
        <dbReference type="EMBL" id="KSV57801.1"/>
    </source>
</evidence>
<keyword evidence="2" id="KW-0808">Transferase</keyword>
<dbReference type="Proteomes" id="UP000054874">
    <property type="component" value="Unassembled WGS sequence"/>
</dbReference>
<sequence length="333" mass="38955">MERIKGLKEYITYPKYRKALGLPEEVTESYTFLAQGEYNINYLFVHPVTGQKLLLRVNCGSQLHLDNQIEYEYHALELLYASGRVPRAYYVDGSRERLNHGILVMEYLPGEKLDYRKDWKLAAHCLADIHSVKINHAGLICQENPLRAILEECEEMVKVYMDSPLGNNTTKRKIRRMLDKGWDEWKKIPLGDVYCCCINTELNSTNFLINGEEKKNYLIDWEKPLYGDPAQDLGHFLAPTTTFWKTDVILRKNEAETFLEEYIRAVDGRFPTKGLKERVYAYIPITCLRGITWCAMAWVQYQQPDKLIFNESTFRRLEVYLSDEFLEALAYGK</sequence>
<dbReference type="InterPro" id="IPR052077">
    <property type="entry name" value="CcrZ_PhaseVar_Mediator"/>
</dbReference>
<dbReference type="Gene3D" id="3.90.1200.10">
    <property type="match status" value="1"/>
</dbReference>
<organism evidence="2 3">
    <name type="scientific">Acetivibrio ethanolgignens</name>
    <dbReference type="NCBI Taxonomy" id="290052"/>
    <lineage>
        <taxon>Bacteria</taxon>
        <taxon>Bacillati</taxon>
        <taxon>Bacillota</taxon>
        <taxon>Clostridia</taxon>
        <taxon>Eubacteriales</taxon>
        <taxon>Oscillospiraceae</taxon>
        <taxon>Acetivibrio</taxon>
    </lineage>
</organism>
<gene>
    <name evidence="2" type="ORF">ASU35_14985</name>
</gene>
<dbReference type="EMBL" id="LNAM01000198">
    <property type="protein sequence ID" value="KSV57801.1"/>
    <property type="molecule type" value="Genomic_DNA"/>
</dbReference>
<comment type="caution">
    <text evidence="2">The sequence shown here is derived from an EMBL/GenBank/DDBJ whole genome shotgun (WGS) entry which is preliminary data.</text>
</comment>
<protein>
    <submittedName>
        <fullName evidence="2">Aminoglycoside phosphotransferase</fullName>
    </submittedName>
</protein>
<dbReference type="InterPro" id="IPR011009">
    <property type="entry name" value="Kinase-like_dom_sf"/>
</dbReference>